<dbReference type="Gene3D" id="3.40.1620.10">
    <property type="entry name" value="YefM-like domain"/>
    <property type="match status" value="1"/>
</dbReference>
<dbReference type="InterPro" id="IPR006442">
    <property type="entry name" value="Antitoxin_Phd/YefM"/>
</dbReference>
<gene>
    <name evidence="3" type="primary">yefM</name>
    <name evidence="3" type="ORF">NCTC9935_01991</name>
</gene>
<dbReference type="Pfam" id="PF02604">
    <property type="entry name" value="PhdYeFM_antitox"/>
    <property type="match status" value="1"/>
</dbReference>
<organism evidence="3 4">
    <name type="scientific">Schaalia odontolytica</name>
    <dbReference type="NCBI Taxonomy" id="1660"/>
    <lineage>
        <taxon>Bacteria</taxon>
        <taxon>Bacillati</taxon>
        <taxon>Actinomycetota</taxon>
        <taxon>Actinomycetes</taxon>
        <taxon>Actinomycetales</taxon>
        <taxon>Actinomycetaceae</taxon>
        <taxon>Schaalia</taxon>
    </lineage>
</organism>
<accession>A0A2X0VR99</accession>
<dbReference type="STRING" id="1660.APY09_03750"/>
<dbReference type="Gene3D" id="6.10.250.330">
    <property type="match status" value="1"/>
</dbReference>
<comment type="similarity">
    <text evidence="1 2">Belongs to the phD/YefM antitoxin family.</text>
</comment>
<dbReference type="SUPFAM" id="SSF143120">
    <property type="entry name" value="YefM-like"/>
    <property type="match status" value="1"/>
</dbReference>
<evidence type="ECO:0000313" key="4">
    <source>
        <dbReference type="Proteomes" id="UP000250192"/>
    </source>
</evidence>
<protein>
    <recommendedName>
        <fullName evidence="2">Antitoxin</fullName>
    </recommendedName>
</protein>
<dbReference type="PANTHER" id="PTHR33713:SF6">
    <property type="entry name" value="ANTITOXIN YEFM"/>
    <property type="match status" value="1"/>
</dbReference>
<dbReference type="Proteomes" id="UP000250192">
    <property type="component" value="Unassembled WGS sequence"/>
</dbReference>
<dbReference type="NCBIfam" id="TIGR01552">
    <property type="entry name" value="phd_fam"/>
    <property type="match status" value="1"/>
</dbReference>
<evidence type="ECO:0000256" key="1">
    <source>
        <dbReference type="ARBA" id="ARBA00009981"/>
    </source>
</evidence>
<name>A0A2X0VR99_9ACTO</name>
<dbReference type="RefSeq" id="WP_111824437.1">
    <property type="nucleotide sequence ID" value="NZ_CAUQLB010000028.1"/>
</dbReference>
<dbReference type="InterPro" id="IPR036165">
    <property type="entry name" value="YefM-like_sf"/>
</dbReference>
<evidence type="ECO:0000256" key="2">
    <source>
        <dbReference type="RuleBase" id="RU362080"/>
    </source>
</evidence>
<sequence>MKTMTYTESRARYAEVLDQVVNDREEIVITRQGHESAVIIALDEYESLMETVYLMQSPANARHLRESIAQLRHGNLEEHDLIDIPDEEN</sequence>
<evidence type="ECO:0000313" key="3">
    <source>
        <dbReference type="EMBL" id="SPT56452.1"/>
    </source>
</evidence>
<dbReference type="OrthoDB" id="9802003at2"/>
<dbReference type="InterPro" id="IPR051405">
    <property type="entry name" value="phD/YefM_antitoxin"/>
</dbReference>
<keyword evidence="4" id="KW-1185">Reference proteome</keyword>
<comment type="function">
    <text evidence="2">Antitoxin component of a type II toxin-antitoxin (TA) system.</text>
</comment>
<reference evidence="3 4" key="1">
    <citation type="submission" date="2018-06" db="EMBL/GenBank/DDBJ databases">
        <authorList>
            <consortium name="Pathogen Informatics"/>
            <person name="Doyle S."/>
        </authorList>
    </citation>
    <scope>NUCLEOTIDE SEQUENCE [LARGE SCALE GENOMIC DNA]</scope>
    <source>
        <strain evidence="3 4">NCTC9935</strain>
    </source>
</reference>
<dbReference type="EMBL" id="UAPR01000014">
    <property type="protein sequence ID" value="SPT56452.1"/>
    <property type="molecule type" value="Genomic_DNA"/>
</dbReference>
<dbReference type="GeneID" id="93757963"/>
<dbReference type="PANTHER" id="PTHR33713">
    <property type="entry name" value="ANTITOXIN YAFN-RELATED"/>
    <property type="match status" value="1"/>
</dbReference>
<dbReference type="AlphaFoldDB" id="A0A2X0VR99"/>
<proteinExistence type="inferred from homology"/>